<dbReference type="PANTHER" id="PTHR32182:SF22">
    <property type="entry name" value="ATP-DEPENDENT ENDONUCLEASE, OLD FAMILY-RELATED"/>
    <property type="match status" value="1"/>
</dbReference>
<dbReference type="Gene3D" id="3.40.50.300">
    <property type="entry name" value="P-loop containing nucleotide triphosphate hydrolases"/>
    <property type="match status" value="1"/>
</dbReference>
<sequence length="493" mass="56316">MESEKAVVLDMITYLKINGFKSFHNFEMVFTPLTVIAGANASGKSNVFDALQLLARLAETDLKTAFNEQRGSANELFTQYGEEWYADEMSFVVDMLVNRTVKDNWGGEAELKYPRLRYELIIQRRRNEKGFDDLFIAYEYLAKIRNTDDAWCQNIIPKSLRTLWHAPTGGGSPKPFIYTDTQNEIPTIKIRQDGRQGGKATPANAISQTVLGGINSIDFPHAFAAKEEMRRWKFLQLNPADLREPTRQDIGMHDTITQSGKNLAAALYRLKLDDEYALTAISRTLNQFLPNFTDVLVYDDQANKQFIIKLRGEDGREFSSRVLSEGTLRLLALCIFQYDPQHIGLLCFEEPENGIHPFRIETMAHLLKDLSVDFTNPSMPLRQVIVNTHSPVLVKQISLWKTDPNVSLWFSQISTLITQVEDLIENKAKNDQRVCPGTRKKIKLRVSKILPVIKEHASQLVLQFTEQERKLTLAEVIQYLQTADAEKAIEELR</sequence>
<dbReference type="PANTHER" id="PTHR32182">
    <property type="entry name" value="DNA REPLICATION AND REPAIR PROTEIN RECF"/>
    <property type="match status" value="1"/>
</dbReference>
<feature type="domain" description="ATPase AAA-type core" evidence="2">
    <location>
        <begin position="274"/>
        <end position="394"/>
    </location>
</feature>
<dbReference type="HOGENOM" id="CLU_035814_0_0_0"/>
<evidence type="ECO:0000259" key="2">
    <source>
        <dbReference type="Pfam" id="PF13304"/>
    </source>
</evidence>
<evidence type="ECO:0000259" key="1">
    <source>
        <dbReference type="Pfam" id="PF13175"/>
    </source>
</evidence>
<dbReference type="Proteomes" id="UP000030661">
    <property type="component" value="Unassembled WGS sequence"/>
</dbReference>
<accession>A0A081CA66</accession>
<dbReference type="Pfam" id="PF13304">
    <property type="entry name" value="AAA_21"/>
    <property type="match status" value="1"/>
</dbReference>
<dbReference type="InterPro" id="IPR003959">
    <property type="entry name" value="ATPase_AAA_core"/>
</dbReference>
<dbReference type="STRING" id="1499967.U27_01372"/>
<protein>
    <recommendedName>
        <fullName evidence="5">ATPase</fullName>
    </recommendedName>
</protein>
<proteinExistence type="predicted"/>
<gene>
    <name evidence="3" type="ORF">U27_01372</name>
</gene>
<name>A0A081CA66_VECG1</name>
<evidence type="ECO:0008006" key="5">
    <source>
        <dbReference type="Google" id="ProtNLM"/>
    </source>
</evidence>
<evidence type="ECO:0000313" key="3">
    <source>
        <dbReference type="EMBL" id="GAK61471.1"/>
    </source>
</evidence>
<evidence type="ECO:0000313" key="4">
    <source>
        <dbReference type="Proteomes" id="UP000030661"/>
    </source>
</evidence>
<feature type="domain" description="Endonuclease GajA/Old nuclease/RecF-like AAA" evidence="1">
    <location>
        <begin position="11"/>
        <end position="68"/>
    </location>
</feature>
<dbReference type="eggNOG" id="COG4637">
    <property type="taxonomic scope" value="Bacteria"/>
</dbReference>
<dbReference type="GO" id="GO:0005524">
    <property type="term" value="F:ATP binding"/>
    <property type="evidence" value="ECO:0007669"/>
    <property type="project" value="InterPro"/>
</dbReference>
<dbReference type="EMBL" id="DF820479">
    <property type="protein sequence ID" value="GAK61471.1"/>
    <property type="molecule type" value="Genomic_DNA"/>
</dbReference>
<dbReference type="GO" id="GO:0006302">
    <property type="term" value="P:double-strand break repair"/>
    <property type="evidence" value="ECO:0007669"/>
    <property type="project" value="TreeGrafter"/>
</dbReference>
<keyword evidence="4" id="KW-1185">Reference proteome</keyword>
<dbReference type="InterPro" id="IPR027417">
    <property type="entry name" value="P-loop_NTPase"/>
</dbReference>
<dbReference type="SUPFAM" id="SSF52540">
    <property type="entry name" value="P-loop containing nucleoside triphosphate hydrolases"/>
    <property type="match status" value="1"/>
</dbReference>
<organism evidence="3">
    <name type="scientific">Vecturithrix granuli</name>
    <dbReference type="NCBI Taxonomy" id="1499967"/>
    <lineage>
        <taxon>Bacteria</taxon>
        <taxon>Candidatus Moduliflexota</taxon>
        <taxon>Candidatus Vecturitrichia</taxon>
        <taxon>Candidatus Vecturitrichales</taxon>
        <taxon>Candidatus Vecturitrichaceae</taxon>
        <taxon>Candidatus Vecturithrix</taxon>
    </lineage>
</organism>
<dbReference type="InterPro" id="IPR041685">
    <property type="entry name" value="AAA_GajA/Old/RecF-like"/>
</dbReference>
<dbReference type="AlphaFoldDB" id="A0A081CA66"/>
<reference evidence="3" key="1">
    <citation type="journal article" date="2015" name="PeerJ">
        <title>First genomic representation of candidate bacterial phylum KSB3 points to enhanced environmental sensing as a trigger of wastewater bulking.</title>
        <authorList>
            <person name="Sekiguchi Y."/>
            <person name="Ohashi A."/>
            <person name="Parks D.H."/>
            <person name="Yamauchi T."/>
            <person name="Tyson G.W."/>
            <person name="Hugenholtz P."/>
        </authorList>
    </citation>
    <scope>NUCLEOTIDE SEQUENCE [LARGE SCALE GENOMIC DNA]</scope>
</reference>
<dbReference type="GO" id="GO:0000731">
    <property type="term" value="P:DNA synthesis involved in DNA repair"/>
    <property type="evidence" value="ECO:0007669"/>
    <property type="project" value="TreeGrafter"/>
</dbReference>
<dbReference type="GO" id="GO:0016887">
    <property type="term" value="F:ATP hydrolysis activity"/>
    <property type="evidence" value="ECO:0007669"/>
    <property type="project" value="InterPro"/>
</dbReference>
<dbReference type="Pfam" id="PF13175">
    <property type="entry name" value="AAA_15"/>
    <property type="match status" value="1"/>
</dbReference>